<keyword evidence="2" id="KW-1185">Reference proteome</keyword>
<dbReference type="Proteomes" id="UP001144471">
    <property type="component" value="Unassembled WGS sequence"/>
</dbReference>
<name>A0A9W6GKD7_9FUSO</name>
<proteinExistence type="predicted"/>
<evidence type="ECO:0000313" key="1">
    <source>
        <dbReference type="EMBL" id="GLI56738.1"/>
    </source>
</evidence>
<evidence type="ECO:0000313" key="2">
    <source>
        <dbReference type="Proteomes" id="UP001144471"/>
    </source>
</evidence>
<gene>
    <name evidence="1" type="ORF">PM10SUCC1_22520</name>
</gene>
<comment type="caution">
    <text evidence="1">The sequence shown here is derived from an EMBL/GenBank/DDBJ whole genome shotgun (WGS) entry which is preliminary data.</text>
</comment>
<organism evidence="1 2">
    <name type="scientific">Propionigenium maris DSM 9537</name>
    <dbReference type="NCBI Taxonomy" id="1123000"/>
    <lineage>
        <taxon>Bacteria</taxon>
        <taxon>Fusobacteriati</taxon>
        <taxon>Fusobacteriota</taxon>
        <taxon>Fusobacteriia</taxon>
        <taxon>Fusobacteriales</taxon>
        <taxon>Fusobacteriaceae</taxon>
        <taxon>Propionigenium</taxon>
    </lineage>
</organism>
<dbReference type="AlphaFoldDB" id="A0A9W6GKD7"/>
<protein>
    <submittedName>
        <fullName evidence="1">Uncharacterized protein</fullName>
    </submittedName>
</protein>
<dbReference type="EMBL" id="BSDY01000010">
    <property type="protein sequence ID" value="GLI56738.1"/>
    <property type="molecule type" value="Genomic_DNA"/>
</dbReference>
<sequence length="80" mass="8904">MKSISKILEPVTFPMAISGFWFMELNMFTINSGEDVPKATIVRPITILGILNLLAKDEEPSTRKFAPQISGINPNNIINK</sequence>
<accession>A0A9W6GKD7</accession>
<reference evidence="1" key="1">
    <citation type="submission" date="2022-12" db="EMBL/GenBank/DDBJ databases">
        <title>Reference genome sequencing for broad-spectrum identification of bacterial and archaeal isolates by mass spectrometry.</title>
        <authorList>
            <person name="Sekiguchi Y."/>
            <person name="Tourlousse D.M."/>
        </authorList>
    </citation>
    <scope>NUCLEOTIDE SEQUENCE</scope>
    <source>
        <strain evidence="1">10succ1</strain>
    </source>
</reference>